<organism evidence="3 4">
    <name type="scientific">Niastella soli</name>
    <dbReference type="NCBI Taxonomy" id="2821487"/>
    <lineage>
        <taxon>Bacteria</taxon>
        <taxon>Pseudomonadati</taxon>
        <taxon>Bacteroidota</taxon>
        <taxon>Chitinophagia</taxon>
        <taxon>Chitinophagales</taxon>
        <taxon>Chitinophagaceae</taxon>
        <taxon>Niastella</taxon>
    </lineage>
</organism>
<comment type="caution">
    <text evidence="3">The sequence shown here is derived from an EMBL/GenBank/DDBJ whole genome shotgun (WGS) entry which is preliminary data.</text>
</comment>
<keyword evidence="3" id="KW-0418">Kinase</keyword>
<reference evidence="3 4" key="1">
    <citation type="submission" date="2021-03" db="EMBL/GenBank/DDBJ databases">
        <title>Assistant Professor.</title>
        <authorList>
            <person name="Huq M.A."/>
        </authorList>
    </citation>
    <scope>NUCLEOTIDE SEQUENCE [LARGE SCALE GENOMIC DNA]</scope>
    <source>
        <strain evidence="3 4">MAH-29</strain>
    </source>
</reference>
<sequence length="351" mass="40905">MMKSRIPYYWLCQIIGWSAYIVLFIFFYLTLRTRVQPYFYQTLVSEASLGFIITHIMRVFIKKYKLVEKPVNEQVVYIILLSIAFTLVYGSTIAKLEEWLEFESEKQRVLTFVNKMIRISLGYFFIIIVWNLIYFAYHYIVKTRQAQLDKIRLESLVKELELKTIKAHINPHFIFNALNSIRALIDENPNRARNAVTELSNILRSSMQAEKVETVPFEKELGIVKDYLALEYIRFEDRLKIEYQIDEDTLDQPVPPMMLQTLVENAIKHGIGKQIGGGVVKVISDFNENFHELIVLNTGYLNGHVQEGDGFGLFSTKNRLQLLFGEKANFEIKQVGSDLVEARILIPVEIK</sequence>
<keyword evidence="4" id="KW-1185">Reference proteome</keyword>
<evidence type="ECO:0000313" key="3">
    <source>
        <dbReference type="EMBL" id="MBO9199141.1"/>
    </source>
</evidence>
<dbReference type="EMBL" id="JAGHKO010000001">
    <property type="protein sequence ID" value="MBO9199141.1"/>
    <property type="molecule type" value="Genomic_DNA"/>
</dbReference>
<dbReference type="InterPro" id="IPR010559">
    <property type="entry name" value="Sig_transdc_His_kin_internal"/>
</dbReference>
<dbReference type="InterPro" id="IPR036890">
    <property type="entry name" value="HATPase_C_sf"/>
</dbReference>
<dbReference type="Proteomes" id="UP000677244">
    <property type="component" value="Unassembled WGS sequence"/>
</dbReference>
<feature type="transmembrane region" description="Helical" evidence="1">
    <location>
        <begin position="37"/>
        <end position="54"/>
    </location>
</feature>
<name>A0ABS3YML9_9BACT</name>
<gene>
    <name evidence="3" type="ORF">J7I42_02625</name>
</gene>
<feature type="domain" description="Signal transduction histidine kinase internal region" evidence="2">
    <location>
        <begin position="161"/>
        <end position="239"/>
    </location>
</feature>
<evidence type="ECO:0000259" key="2">
    <source>
        <dbReference type="Pfam" id="PF06580"/>
    </source>
</evidence>
<dbReference type="SUPFAM" id="SSF55874">
    <property type="entry name" value="ATPase domain of HSP90 chaperone/DNA topoisomerase II/histidine kinase"/>
    <property type="match status" value="1"/>
</dbReference>
<keyword evidence="3" id="KW-0808">Transferase</keyword>
<dbReference type="Gene3D" id="3.30.565.10">
    <property type="entry name" value="Histidine kinase-like ATPase, C-terminal domain"/>
    <property type="match status" value="1"/>
</dbReference>
<dbReference type="RefSeq" id="WP_209137216.1">
    <property type="nucleotide sequence ID" value="NZ_JAGHKO010000001.1"/>
</dbReference>
<keyword evidence="1" id="KW-0812">Transmembrane</keyword>
<proteinExistence type="predicted"/>
<evidence type="ECO:0000313" key="4">
    <source>
        <dbReference type="Proteomes" id="UP000677244"/>
    </source>
</evidence>
<dbReference type="GO" id="GO:0016301">
    <property type="term" value="F:kinase activity"/>
    <property type="evidence" value="ECO:0007669"/>
    <property type="project" value="UniProtKB-KW"/>
</dbReference>
<keyword evidence="1" id="KW-0472">Membrane</keyword>
<dbReference type="PANTHER" id="PTHR34220:SF7">
    <property type="entry name" value="SENSOR HISTIDINE KINASE YPDA"/>
    <property type="match status" value="1"/>
</dbReference>
<feature type="transmembrane region" description="Helical" evidence="1">
    <location>
        <begin position="75"/>
        <end position="96"/>
    </location>
</feature>
<feature type="transmembrane region" description="Helical" evidence="1">
    <location>
        <begin position="7"/>
        <end position="31"/>
    </location>
</feature>
<accession>A0ABS3YML9</accession>
<dbReference type="PANTHER" id="PTHR34220">
    <property type="entry name" value="SENSOR HISTIDINE KINASE YPDA"/>
    <property type="match status" value="1"/>
</dbReference>
<feature type="transmembrane region" description="Helical" evidence="1">
    <location>
        <begin position="116"/>
        <end position="137"/>
    </location>
</feature>
<dbReference type="Pfam" id="PF06580">
    <property type="entry name" value="His_kinase"/>
    <property type="match status" value="1"/>
</dbReference>
<dbReference type="InterPro" id="IPR050640">
    <property type="entry name" value="Bact_2-comp_sensor_kinase"/>
</dbReference>
<keyword evidence="1" id="KW-1133">Transmembrane helix</keyword>
<protein>
    <submittedName>
        <fullName evidence="3">Histidine kinase</fullName>
    </submittedName>
</protein>
<evidence type="ECO:0000256" key="1">
    <source>
        <dbReference type="SAM" id="Phobius"/>
    </source>
</evidence>